<evidence type="ECO:0000256" key="2">
    <source>
        <dbReference type="ARBA" id="ARBA00022777"/>
    </source>
</evidence>
<organism evidence="5 6">
    <name type="scientific">Actinobaculum suis</name>
    <dbReference type="NCBI Taxonomy" id="1657"/>
    <lineage>
        <taxon>Bacteria</taxon>
        <taxon>Bacillati</taxon>
        <taxon>Actinomycetota</taxon>
        <taxon>Actinomycetes</taxon>
        <taxon>Actinomycetales</taxon>
        <taxon>Actinomycetaceae</taxon>
        <taxon>Actinobaculum</taxon>
    </lineage>
</organism>
<comment type="caution">
    <text evidence="5">The sequence shown here is derived from an EMBL/GenBank/DDBJ whole genome shotgun (WGS) entry which is preliminary data.</text>
</comment>
<evidence type="ECO:0000256" key="3">
    <source>
        <dbReference type="SAM" id="MobiDB-lite"/>
    </source>
</evidence>
<feature type="region of interest" description="Disordered" evidence="3">
    <location>
        <begin position="1"/>
        <end position="32"/>
    </location>
</feature>
<dbReference type="GO" id="GO:0016301">
    <property type="term" value="F:kinase activity"/>
    <property type="evidence" value="ECO:0007669"/>
    <property type="project" value="UniProtKB-KW"/>
</dbReference>
<protein>
    <submittedName>
        <fullName evidence="5">Ribokinase</fullName>
    </submittedName>
</protein>
<dbReference type="AlphaFoldDB" id="A0A7Z8YAG5"/>
<dbReference type="Pfam" id="PF00294">
    <property type="entry name" value="PfkB"/>
    <property type="match status" value="2"/>
</dbReference>
<dbReference type="PANTHER" id="PTHR10584">
    <property type="entry name" value="SUGAR KINASE"/>
    <property type="match status" value="1"/>
</dbReference>
<feature type="compositionally biased region" description="Polar residues" evidence="3">
    <location>
        <begin position="12"/>
        <end position="22"/>
    </location>
</feature>
<sequence>MYNAVPPAAATTDHSSGATPTANDHADQGSQDVRKTAGRFINTGQAIVDVVMRVDRVPEPGGDVFAAKHTLLAGGDFNVMAAGARAGASVVYAGSYGQGVYADIVLAALREENIEVLAAPVPDMDTGFCVALVDNQAERTFISTVGAEGVISPGQYALAAPGPQDVVYISGYSLVHEANRAELQRWLAAGIPARVLFDPAPVVAEIPEPALAAVLARADIVTANAWEAQVLLTRLGTAPAGAETAAARAALAEQTDPAGAEEKPTEAVLLGRARQLSAATGAAVVLRAGGAGVALALPEKPGAAASHLADARGAAEATCTAGVAGAADATGAADAAGAADATGAADVAGAVKTTGAAKVPTVPATSFRGGGSSFRGNITPEQSRAIFVPPLRVTAVDTNGAGDAHAGVLGAGLCRGESLGLACARAGVAAGIAVTREGPATSPQLEELNAAYAQWRTEIGPERANALETFG</sequence>
<evidence type="ECO:0000313" key="6">
    <source>
        <dbReference type="Proteomes" id="UP000269974"/>
    </source>
</evidence>
<dbReference type="PANTHER" id="PTHR10584:SF166">
    <property type="entry name" value="RIBOKINASE"/>
    <property type="match status" value="1"/>
</dbReference>
<accession>A0A7Z8YAG5</accession>
<dbReference type="InterPro" id="IPR029056">
    <property type="entry name" value="Ribokinase-like"/>
</dbReference>
<dbReference type="EMBL" id="UYIO01000001">
    <property type="protein sequence ID" value="VDG77286.1"/>
    <property type="molecule type" value="Genomic_DNA"/>
</dbReference>
<reference evidence="5 6" key="1">
    <citation type="submission" date="2018-11" db="EMBL/GenBank/DDBJ databases">
        <authorList>
            <consortium name="Pathogen Informatics"/>
        </authorList>
    </citation>
    <scope>NUCLEOTIDE SEQUENCE [LARGE SCALE GENOMIC DNA]</scope>
    <source>
        <strain evidence="5 6">NCTC10327</strain>
    </source>
</reference>
<feature type="domain" description="Carbohydrate kinase PfkB" evidence="4">
    <location>
        <begin position="382"/>
        <end position="442"/>
    </location>
</feature>
<feature type="domain" description="Carbohydrate kinase PfkB" evidence="4">
    <location>
        <begin position="44"/>
        <end position="247"/>
    </location>
</feature>
<evidence type="ECO:0000256" key="1">
    <source>
        <dbReference type="ARBA" id="ARBA00022679"/>
    </source>
</evidence>
<dbReference type="InterPro" id="IPR011611">
    <property type="entry name" value="PfkB_dom"/>
</dbReference>
<evidence type="ECO:0000313" key="5">
    <source>
        <dbReference type="EMBL" id="VDG77286.1"/>
    </source>
</evidence>
<keyword evidence="1" id="KW-0808">Transferase</keyword>
<dbReference type="SUPFAM" id="SSF53613">
    <property type="entry name" value="Ribokinase-like"/>
    <property type="match status" value="1"/>
</dbReference>
<keyword evidence="2 5" id="KW-0418">Kinase</keyword>
<gene>
    <name evidence="5" type="ORF">NCTC10327_01898</name>
</gene>
<dbReference type="RefSeq" id="WP_244924593.1">
    <property type="nucleotide sequence ID" value="NZ_UYIO01000001.1"/>
</dbReference>
<dbReference type="Gene3D" id="3.40.1190.20">
    <property type="match status" value="2"/>
</dbReference>
<proteinExistence type="predicted"/>
<name>A0A7Z8YAG5_9ACTO</name>
<dbReference type="Proteomes" id="UP000269974">
    <property type="component" value="Unassembled WGS sequence"/>
</dbReference>
<evidence type="ECO:0000259" key="4">
    <source>
        <dbReference type="Pfam" id="PF00294"/>
    </source>
</evidence>